<dbReference type="SUPFAM" id="SSF100895">
    <property type="entry name" value="Kazal-type serine protease inhibitors"/>
    <property type="match status" value="1"/>
</dbReference>
<feature type="disulfide bond" evidence="3">
    <location>
        <begin position="146"/>
        <end position="163"/>
    </location>
</feature>
<evidence type="ECO:0000256" key="1">
    <source>
        <dbReference type="ARBA" id="ARBA00023157"/>
    </source>
</evidence>
<dbReference type="PANTHER" id="PTHR10574:SF406">
    <property type="entry name" value="LAMININ SUBUNIT ALPHA 5"/>
    <property type="match status" value="1"/>
</dbReference>
<dbReference type="PROSITE" id="PS01248">
    <property type="entry name" value="EGF_LAM_1"/>
    <property type="match status" value="1"/>
</dbReference>
<dbReference type="SUPFAM" id="SSF57196">
    <property type="entry name" value="EGF/Laminin"/>
    <property type="match status" value="2"/>
</dbReference>
<dbReference type="Proteomes" id="UP000279833">
    <property type="component" value="Unassembled WGS sequence"/>
</dbReference>
<dbReference type="Pfam" id="PF00053">
    <property type="entry name" value="EGF_laminin"/>
    <property type="match status" value="2"/>
</dbReference>
<feature type="disulfide bond" evidence="3">
    <location>
        <begin position="116"/>
        <end position="125"/>
    </location>
</feature>
<sequence>PCTAGCPLGFQCRNGQCVCRDTCPPKHPTELDVCGTDGKLYSSECELKRQACIQQTNIDVDLAGVRCRSKNPTALQDTNMKTSGNIQADGVRLSSCTCNKLGALSEECDYLGNCRCKWGVGGLKCDQCLANYWGIQNNHECIPCSCHPLGSTETTCNQATGQCNCRTGVVGRQCSMCPDGSQVTENGCSVKGQSEADIKFENDKEHLLKATELNQTNTLISQLPDKLTAENNNEEDGRLFTETTTLLARIPFHIDQPTEIQMILSLDKGNGMLLHYRAPPSEQEQMILRDTQDHQFSMAISNWRVVLKYIDGGVPNRILLVYSKHNLTRNTKHNIQAGIVSGRPWIKIDKFSRTTNQDVIEKWADTHQSDNQPTVGSLETIVIGRQIKIGSRR</sequence>
<dbReference type="InterPro" id="IPR013320">
    <property type="entry name" value="ConA-like_dom_sf"/>
</dbReference>
<dbReference type="STRING" id="6186.A0A183KPT4"/>
<feature type="domain" description="Laminin EGF-like" evidence="4">
    <location>
        <begin position="144"/>
        <end position="190"/>
    </location>
</feature>
<evidence type="ECO:0000313" key="6">
    <source>
        <dbReference type="EMBL" id="VDP62786.1"/>
    </source>
</evidence>
<dbReference type="AlphaFoldDB" id="A0A183KPT4"/>
<keyword evidence="1 3" id="KW-1015">Disulfide bond</keyword>
<feature type="domain" description="Laminin EGF-like" evidence="4">
    <location>
        <begin position="96"/>
        <end position="143"/>
    </location>
</feature>
<evidence type="ECO:0000313" key="7">
    <source>
        <dbReference type="Proteomes" id="UP000279833"/>
    </source>
</evidence>
<comment type="caution">
    <text evidence="3">Lacks conserved residue(s) required for the propagation of feature annotation.</text>
</comment>
<evidence type="ECO:0000256" key="3">
    <source>
        <dbReference type="PROSITE-ProRule" id="PRU00460"/>
    </source>
</evidence>
<feature type="disulfide bond" evidence="3">
    <location>
        <begin position="144"/>
        <end position="156"/>
    </location>
</feature>
<dbReference type="Pfam" id="PF07648">
    <property type="entry name" value="Kazal_2"/>
    <property type="match status" value="1"/>
</dbReference>
<dbReference type="Gene3D" id="3.30.60.30">
    <property type="match status" value="1"/>
</dbReference>
<dbReference type="InterPro" id="IPR036058">
    <property type="entry name" value="Kazal_dom_sf"/>
</dbReference>
<keyword evidence="2 3" id="KW-0424">Laminin EGF-like domain</keyword>
<evidence type="ECO:0000256" key="2">
    <source>
        <dbReference type="ARBA" id="ARBA00023292"/>
    </source>
</evidence>
<evidence type="ECO:0000259" key="4">
    <source>
        <dbReference type="PROSITE" id="PS50027"/>
    </source>
</evidence>
<reference evidence="6 7" key="2">
    <citation type="submission" date="2018-11" db="EMBL/GenBank/DDBJ databases">
        <authorList>
            <consortium name="Pathogen Informatics"/>
        </authorList>
    </citation>
    <scope>NUCLEOTIDE SEQUENCE [LARGE SCALE GENOMIC DNA]</scope>
    <source>
        <strain evidence="6">Dakar</strain>
        <strain evidence="7">Dakar, Senegal</strain>
    </source>
</reference>
<feature type="disulfide bond" evidence="3">
    <location>
        <begin position="165"/>
        <end position="174"/>
    </location>
</feature>
<dbReference type="CDD" id="cd00055">
    <property type="entry name" value="EGF_Lam"/>
    <property type="match status" value="2"/>
</dbReference>
<accession>A0A183KPT4</accession>
<dbReference type="InterPro" id="IPR050440">
    <property type="entry name" value="Laminin/Netrin_ECM"/>
</dbReference>
<dbReference type="Gene3D" id="2.10.25.10">
    <property type="entry name" value="Laminin"/>
    <property type="match status" value="2"/>
</dbReference>
<dbReference type="SMART" id="SM00180">
    <property type="entry name" value="EGF_Lam"/>
    <property type="match status" value="2"/>
</dbReference>
<evidence type="ECO:0000313" key="8">
    <source>
        <dbReference type="WBParaSite" id="SCUD_0001706901-mRNA-1"/>
    </source>
</evidence>
<dbReference type="CDD" id="cd00104">
    <property type="entry name" value="KAZAL_FS"/>
    <property type="match status" value="1"/>
</dbReference>
<proteinExistence type="predicted"/>
<dbReference type="PANTHER" id="PTHR10574">
    <property type="entry name" value="NETRIN/LAMININ-RELATED"/>
    <property type="match status" value="1"/>
</dbReference>
<name>A0A183KPT4_9TREM</name>
<dbReference type="SMART" id="SM00280">
    <property type="entry name" value="KAZAL"/>
    <property type="match status" value="1"/>
</dbReference>
<dbReference type="SUPFAM" id="SSF49899">
    <property type="entry name" value="Concanavalin A-like lectins/glucanases"/>
    <property type="match status" value="1"/>
</dbReference>
<reference evidence="8" key="1">
    <citation type="submission" date="2016-06" db="UniProtKB">
        <authorList>
            <consortium name="WormBaseParasite"/>
        </authorList>
    </citation>
    <scope>IDENTIFICATION</scope>
</reference>
<gene>
    <name evidence="6" type="ORF">SCUD_LOCUS17066</name>
</gene>
<feature type="domain" description="Kazal-like" evidence="5">
    <location>
        <begin position="18"/>
        <end position="69"/>
    </location>
</feature>
<dbReference type="PROSITE" id="PS51465">
    <property type="entry name" value="KAZAL_2"/>
    <property type="match status" value="1"/>
</dbReference>
<dbReference type="WBParaSite" id="SCUD_0001706901-mRNA-1">
    <property type="protein sequence ID" value="SCUD_0001706901-mRNA-1"/>
    <property type="gene ID" value="SCUD_0001706901"/>
</dbReference>
<dbReference type="GO" id="GO:0009888">
    <property type="term" value="P:tissue development"/>
    <property type="evidence" value="ECO:0007669"/>
    <property type="project" value="TreeGrafter"/>
</dbReference>
<organism evidence="8">
    <name type="scientific">Schistosoma curassoni</name>
    <dbReference type="NCBI Taxonomy" id="6186"/>
    <lineage>
        <taxon>Eukaryota</taxon>
        <taxon>Metazoa</taxon>
        <taxon>Spiralia</taxon>
        <taxon>Lophotrochozoa</taxon>
        <taxon>Platyhelminthes</taxon>
        <taxon>Trematoda</taxon>
        <taxon>Digenea</taxon>
        <taxon>Strigeidida</taxon>
        <taxon>Schistosomatoidea</taxon>
        <taxon>Schistosomatidae</taxon>
        <taxon>Schistosoma</taxon>
    </lineage>
</organism>
<dbReference type="EMBL" id="UZAK01039349">
    <property type="protein sequence ID" value="VDP62786.1"/>
    <property type="molecule type" value="Genomic_DNA"/>
</dbReference>
<feature type="disulfide bond" evidence="3">
    <location>
        <begin position="96"/>
        <end position="108"/>
    </location>
</feature>
<dbReference type="InterPro" id="IPR002049">
    <property type="entry name" value="LE_dom"/>
</dbReference>
<evidence type="ECO:0000259" key="5">
    <source>
        <dbReference type="PROSITE" id="PS51465"/>
    </source>
</evidence>
<keyword evidence="7" id="KW-1185">Reference proteome</keyword>
<dbReference type="GO" id="GO:0009887">
    <property type="term" value="P:animal organ morphogenesis"/>
    <property type="evidence" value="ECO:0007669"/>
    <property type="project" value="TreeGrafter"/>
</dbReference>
<dbReference type="InterPro" id="IPR002350">
    <property type="entry name" value="Kazal_dom"/>
</dbReference>
<protein>
    <submittedName>
        <fullName evidence="8">Laminin EGF-like domain-containing protein</fullName>
    </submittedName>
</protein>
<dbReference type="PROSITE" id="PS50027">
    <property type="entry name" value="EGF_LAM_2"/>
    <property type="match status" value="2"/>
</dbReference>